<dbReference type="PANTHER" id="PTHR12755">
    <property type="entry name" value="CLEAVAGE/POLYADENYLATION FACTOR IA SUBUNIT CLP1P"/>
    <property type="match status" value="1"/>
</dbReference>
<dbReference type="PANTHER" id="PTHR12755:SF3">
    <property type="entry name" value="POLYNUCLEOTIDE 5'-HYDROXYL-KINASE NOL9"/>
    <property type="match status" value="1"/>
</dbReference>
<evidence type="ECO:0000313" key="11">
    <source>
        <dbReference type="EMBL" id="KAK5625223.1"/>
    </source>
</evidence>
<comment type="function">
    <text evidence="1">Polynucleotide 5'-kinase involved in rRNA processing.</text>
</comment>
<evidence type="ECO:0000256" key="5">
    <source>
        <dbReference type="ARBA" id="ARBA00022679"/>
    </source>
</evidence>
<organism evidence="11 12">
    <name type="scientific">Xylaria bambusicola</name>
    <dbReference type="NCBI Taxonomy" id="326684"/>
    <lineage>
        <taxon>Eukaryota</taxon>
        <taxon>Fungi</taxon>
        <taxon>Dikarya</taxon>
        <taxon>Ascomycota</taxon>
        <taxon>Pezizomycotina</taxon>
        <taxon>Sordariomycetes</taxon>
        <taxon>Xylariomycetidae</taxon>
        <taxon>Xylariales</taxon>
        <taxon>Xylariaceae</taxon>
        <taxon>Xylaria</taxon>
    </lineage>
</organism>
<accession>A0AAN7Z320</accession>
<dbReference type="Pfam" id="PF16575">
    <property type="entry name" value="CLP1_P"/>
    <property type="match status" value="1"/>
</dbReference>
<feature type="region of interest" description="Disordered" evidence="9">
    <location>
        <begin position="66"/>
        <end position="92"/>
    </location>
</feature>
<evidence type="ECO:0000256" key="7">
    <source>
        <dbReference type="ARBA" id="ARBA00022777"/>
    </source>
</evidence>
<dbReference type="InterPro" id="IPR027417">
    <property type="entry name" value="P-loop_NTPase"/>
</dbReference>
<dbReference type="AlphaFoldDB" id="A0AAN7Z320"/>
<comment type="caution">
    <text evidence="11">The sequence shown here is derived from an EMBL/GenBank/DDBJ whole genome shotgun (WGS) entry which is preliminary data.</text>
</comment>
<keyword evidence="7" id="KW-0418">Kinase</keyword>
<dbReference type="Proteomes" id="UP001305414">
    <property type="component" value="Unassembled WGS sequence"/>
</dbReference>
<dbReference type="InterPro" id="IPR045116">
    <property type="entry name" value="Clp1/Grc3"/>
</dbReference>
<evidence type="ECO:0000256" key="1">
    <source>
        <dbReference type="ARBA" id="ARBA00003798"/>
    </source>
</evidence>
<keyword evidence="8" id="KW-0067">ATP-binding</keyword>
<evidence type="ECO:0000256" key="6">
    <source>
        <dbReference type="ARBA" id="ARBA00022741"/>
    </source>
</evidence>
<keyword evidence="6" id="KW-0547">Nucleotide-binding</keyword>
<protein>
    <recommendedName>
        <fullName evidence="4">Polynucleotide 5'-hydroxyl-kinase GRC3</fullName>
    </recommendedName>
    <alternativeName>
        <fullName evidence="3">Polynucleotide 5'-hydroxyl-kinase grc3</fullName>
    </alternativeName>
</protein>
<dbReference type="EMBL" id="JAWHQM010000002">
    <property type="protein sequence ID" value="KAK5625223.1"/>
    <property type="molecule type" value="Genomic_DNA"/>
</dbReference>
<evidence type="ECO:0000259" key="10">
    <source>
        <dbReference type="Pfam" id="PF16575"/>
    </source>
</evidence>
<evidence type="ECO:0000256" key="8">
    <source>
        <dbReference type="ARBA" id="ARBA00022840"/>
    </source>
</evidence>
<evidence type="ECO:0000256" key="2">
    <source>
        <dbReference type="ARBA" id="ARBA00011003"/>
    </source>
</evidence>
<evidence type="ECO:0000256" key="9">
    <source>
        <dbReference type="SAM" id="MobiDB-lite"/>
    </source>
</evidence>
<keyword evidence="5" id="KW-0808">Transferase</keyword>
<dbReference type="GO" id="GO:0051731">
    <property type="term" value="F:polynucleotide 5'-hydroxyl-kinase activity"/>
    <property type="evidence" value="ECO:0007669"/>
    <property type="project" value="InterPro"/>
</dbReference>
<proteinExistence type="inferred from homology"/>
<sequence length="791" mass="87061">MVPSSSCGSVTNEVVFRTMSSSKRRRLPTEESPQPLSAFALRKKLLAQQSQVVSAPLSENTIAEITTSVNRDERAPSPQKKARKTRSTQHASFECTETAQVVDESLPNEDLAKLLESPQSEDDEQLRSPSLISPNEEEEEKPEINGFLQPVSLSSFYPSKSNVRKKGNGVCRLKLDEGERLVILGSYGVQVESGEVTINGAILKASKTTAWVHAPRSHALPVIRCTEEATLEFQPHPEAENLKALGVLSPLFRNLWCENSYITSNTNQPDPHETFRILYTLEDVPKRAVLQDLRSPPEWNREMAALVVSNDPVPSIMITGPKSSGKSTFGKLLTNRLLTGAQPRVMRPGKEGVVILDLDPGQSEYCGVGQLALVLITKPVLSPSFCRPLDTPGIQTVRSHALASLSPASDPELYTEMALDLITHYRNTLAPYPLIINTPGWIQGTGLDILVSLIHELRPSEVIYLSQTGPADAVEALEGACNVARFSTLPSQPNHNNLRTAIHLRSMQTMAYFHTEKGTLQNGGSHLCWFQRPLTAMTPWQVHFRGAESGIFGVLCYDFQTQPDLLADTINGAILAVVEVESSKAFRNIEDHASLPSDSPNRDCTESAMDLDVNQDDQNKSPPFSSLQRKITTLTTDGIPYIDSSLGVTLDPRHSRSLGLTMVRGIDVENGDLHLLCPITVGQVEDVRRRGGAIVLISGKFDPPSWAYTEDLYFQSEGDKVFGMEEVESHSQSEVVELGLEQTKLGKPTTLDISVESVPWIQAVTRNQKRGAGSKVWRVRRDLRRVGNLSG</sequence>
<name>A0AAN7Z320_9PEZI</name>
<feature type="region of interest" description="Disordered" evidence="9">
    <location>
        <begin position="1"/>
        <end position="35"/>
    </location>
</feature>
<dbReference type="GO" id="GO:0005524">
    <property type="term" value="F:ATP binding"/>
    <property type="evidence" value="ECO:0007669"/>
    <property type="project" value="UniProtKB-KW"/>
</dbReference>
<dbReference type="GO" id="GO:0000448">
    <property type="term" value="P:cleavage in ITS2 between 5.8S rRNA and LSU-rRNA of tricistronic rRNA transcript (SSU-rRNA, 5.8S rRNA, LSU-rRNA)"/>
    <property type="evidence" value="ECO:0007669"/>
    <property type="project" value="TreeGrafter"/>
</dbReference>
<dbReference type="GO" id="GO:0005634">
    <property type="term" value="C:nucleus"/>
    <property type="evidence" value="ECO:0007669"/>
    <property type="project" value="TreeGrafter"/>
</dbReference>
<feature type="domain" description="Clp1 P-loop" evidence="10">
    <location>
        <begin position="320"/>
        <end position="514"/>
    </location>
</feature>
<feature type="region of interest" description="Disordered" evidence="9">
    <location>
        <begin position="116"/>
        <end position="144"/>
    </location>
</feature>
<gene>
    <name evidence="11" type="ORF">RRF57_000939</name>
</gene>
<dbReference type="Gene3D" id="3.40.50.300">
    <property type="entry name" value="P-loop containing nucleotide triphosphate hydrolases"/>
    <property type="match status" value="1"/>
</dbReference>
<keyword evidence="12" id="KW-1185">Reference proteome</keyword>
<feature type="compositionally biased region" description="Polar residues" evidence="9">
    <location>
        <begin position="1"/>
        <end position="12"/>
    </location>
</feature>
<evidence type="ECO:0000256" key="4">
    <source>
        <dbReference type="ARBA" id="ARBA00019824"/>
    </source>
</evidence>
<reference evidence="11 12" key="1">
    <citation type="submission" date="2023-10" db="EMBL/GenBank/DDBJ databases">
        <title>Draft genome sequence of Xylaria bambusicola isolate GMP-LS, the root and basal stem rot pathogen of sugarcane in Indonesia.</title>
        <authorList>
            <person name="Selvaraj P."/>
            <person name="Muralishankar V."/>
            <person name="Muruganantham S."/>
            <person name="Sp S."/>
            <person name="Haryani S."/>
            <person name="Lau K.J.X."/>
            <person name="Naqvi N.I."/>
        </authorList>
    </citation>
    <scope>NUCLEOTIDE SEQUENCE [LARGE SCALE GENOMIC DNA]</scope>
    <source>
        <strain evidence="11">GMP-LS</strain>
    </source>
</reference>
<dbReference type="InterPro" id="IPR032319">
    <property type="entry name" value="CLP1_P"/>
</dbReference>
<evidence type="ECO:0000256" key="3">
    <source>
        <dbReference type="ARBA" id="ARBA00018706"/>
    </source>
</evidence>
<evidence type="ECO:0000313" key="12">
    <source>
        <dbReference type="Proteomes" id="UP001305414"/>
    </source>
</evidence>
<comment type="similarity">
    <text evidence="2">Belongs to the Clp1 family. NOL9/GRC3 subfamily.</text>
</comment>